<sequence>MGPSDAEIERAEAKVAAERDLAVRRISAALDGDGCDDCKNCGEAISPARRAAYPAAKNCLDCAQDGENARRWMR</sequence>
<feature type="domain" description="Zinc finger DksA/TraR C4-type" evidence="5">
    <location>
        <begin position="38"/>
        <end position="65"/>
    </location>
</feature>
<dbReference type="Proteomes" id="UP000273675">
    <property type="component" value="Unassembled WGS sequence"/>
</dbReference>
<accession>A0A495DKX7</accession>
<evidence type="ECO:0000256" key="1">
    <source>
        <dbReference type="ARBA" id="ARBA00022723"/>
    </source>
</evidence>
<dbReference type="SUPFAM" id="SSF57716">
    <property type="entry name" value="Glucocorticoid receptor-like (DNA-binding domain)"/>
    <property type="match status" value="1"/>
</dbReference>
<evidence type="ECO:0000256" key="4">
    <source>
        <dbReference type="PROSITE-ProRule" id="PRU00510"/>
    </source>
</evidence>
<dbReference type="RefSeq" id="WP_121209573.1">
    <property type="nucleotide sequence ID" value="NZ_RBIM01000001.1"/>
</dbReference>
<organism evidence="6 7">
    <name type="scientific">Maricaulis maris</name>
    <dbReference type="NCBI Taxonomy" id="74318"/>
    <lineage>
        <taxon>Bacteria</taxon>
        <taxon>Pseudomonadati</taxon>
        <taxon>Pseudomonadota</taxon>
        <taxon>Alphaproteobacteria</taxon>
        <taxon>Maricaulales</taxon>
        <taxon>Maricaulaceae</taxon>
        <taxon>Maricaulis</taxon>
    </lineage>
</organism>
<dbReference type="Gene3D" id="1.20.120.910">
    <property type="entry name" value="DksA, coiled-coil domain"/>
    <property type="match status" value="1"/>
</dbReference>
<dbReference type="GO" id="GO:0008270">
    <property type="term" value="F:zinc ion binding"/>
    <property type="evidence" value="ECO:0007669"/>
    <property type="project" value="UniProtKB-KW"/>
</dbReference>
<keyword evidence="1" id="KW-0479">Metal-binding</keyword>
<dbReference type="PROSITE" id="PS51128">
    <property type="entry name" value="ZF_DKSA_2"/>
    <property type="match status" value="1"/>
</dbReference>
<evidence type="ECO:0000259" key="5">
    <source>
        <dbReference type="Pfam" id="PF01258"/>
    </source>
</evidence>
<dbReference type="OrthoDB" id="962301at2"/>
<dbReference type="InterPro" id="IPR000962">
    <property type="entry name" value="Znf_DskA_TraR"/>
</dbReference>
<evidence type="ECO:0000313" key="7">
    <source>
        <dbReference type="Proteomes" id="UP000273675"/>
    </source>
</evidence>
<proteinExistence type="predicted"/>
<protein>
    <submittedName>
        <fullName evidence="6">DksA/TraR C4-type zinc finger protein</fullName>
    </submittedName>
</protein>
<reference evidence="6 7" key="1">
    <citation type="submission" date="2018-10" db="EMBL/GenBank/DDBJ databases">
        <title>Genomic Encyclopedia of Type Strains, Phase IV (KMG-IV): sequencing the most valuable type-strain genomes for metagenomic binning, comparative biology and taxonomic classification.</title>
        <authorList>
            <person name="Goeker M."/>
        </authorList>
    </citation>
    <scope>NUCLEOTIDE SEQUENCE [LARGE SCALE GENOMIC DNA]</scope>
    <source>
        <strain evidence="6 7">DSM 4734</strain>
    </source>
</reference>
<gene>
    <name evidence="6" type="ORF">C7435_0028</name>
</gene>
<evidence type="ECO:0000313" key="6">
    <source>
        <dbReference type="EMBL" id="RKR03592.1"/>
    </source>
</evidence>
<keyword evidence="2" id="KW-0863">Zinc-finger</keyword>
<evidence type="ECO:0000256" key="2">
    <source>
        <dbReference type="ARBA" id="ARBA00022771"/>
    </source>
</evidence>
<comment type="caution">
    <text evidence="6">The sequence shown here is derived from an EMBL/GenBank/DDBJ whole genome shotgun (WGS) entry which is preliminary data.</text>
</comment>
<dbReference type="AlphaFoldDB" id="A0A495DKX7"/>
<dbReference type="EMBL" id="RBIM01000001">
    <property type="protein sequence ID" value="RKR03592.1"/>
    <property type="molecule type" value="Genomic_DNA"/>
</dbReference>
<name>A0A495DKX7_9PROT</name>
<evidence type="ECO:0000256" key="3">
    <source>
        <dbReference type="ARBA" id="ARBA00022833"/>
    </source>
</evidence>
<feature type="zinc finger region" description="dksA C4-type" evidence="4">
    <location>
        <begin position="38"/>
        <end position="62"/>
    </location>
</feature>
<keyword evidence="3" id="KW-0862">Zinc</keyword>
<dbReference type="Pfam" id="PF01258">
    <property type="entry name" value="zf-dskA_traR"/>
    <property type="match status" value="1"/>
</dbReference>